<dbReference type="GO" id="GO:0000976">
    <property type="term" value="F:transcription cis-regulatory region binding"/>
    <property type="evidence" value="ECO:0007669"/>
    <property type="project" value="TreeGrafter"/>
</dbReference>
<evidence type="ECO:0000256" key="5">
    <source>
        <dbReference type="ARBA" id="ARBA00023125"/>
    </source>
</evidence>
<dbReference type="InterPro" id="IPR036390">
    <property type="entry name" value="WH_DNA-bd_sf"/>
</dbReference>
<protein>
    <submittedName>
        <fullName evidence="7">Transcriptional regulator PerR</fullName>
    </submittedName>
</protein>
<dbReference type="PANTHER" id="PTHR33202:SF8">
    <property type="entry name" value="PEROXIDE-RESPONSIVE REPRESSOR PERR"/>
    <property type="match status" value="1"/>
</dbReference>
<evidence type="ECO:0000256" key="3">
    <source>
        <dbReference type="ARBA" id="ARBA00022833"/>
    </source>
</evidence>
<keyword evidence="5" id="KW-0238">DNA-binding</keyword>
<dbReference type="GO" id="GO:0008270">
    <property type="term" value="F:zinc ion binding"/>
    <property type="evidence" value="ECO:0007669"/>
    <property type="project" value="TreeGrafter"/>
</dbReference>
<evidence type="ECO:0000313" key="7">
    <source>
        <dbReference type="EMBL" id="MPL78915.1"/>
    </source>
</evidence>
<name>A0A644UIW4_9ZZZZ</name>
<dbReference type="InterPro" id="IPR002481">
    <property type="entry name" value="FUR"/>
</dbReference>
<dbReference type="Gene3D" id="1.10.10.10">
    <property type="entry name" value="Winged helix-like DNA-binding domain superfamily/Winged helix DNA-binding domain"/>
    <property type="match status" value="1"/>
</dbReference>
<gene>
    <name evidence="7" type="primary">perR_8</name>
    <name evidence="7" type="ORF">SDC9_24787</name>
</gene>
<dbReference type="GO" id="GO:1900376">
    <property type="term" value="P:regulation of secondary metabolite biosynthetic process"/>
    <property type="evidence" value="ECO:0007669"/>
    <property type="project" value="TreeGrafter"/>
</dbReference>
<keyword evidence="3" id="KW-0862">Zinc</keyword>
<reference evidence="7" key="1">
    <citation type="submission" date="2019-08" db="EMBL/GenBank/DDBJ databases">
        <authorList>
            <person name="Kucharzyk K."/>
            <person name="Murdoch R.W."/>
            <person name="Higgins S."/>
            <person name="Loffler F."/>
        </authorList>
    </citation>
    <scope>NUCLEOTIDE SEQUENCE</scope>
</reference>
<evidence type="ECO:0000256" key="2">
    <source>
        <dbReference type="ARBA" id="ARBA00022491"/>
    </source>
</evidence>
<evidence type="ECO:0000256" key="4">
    <source>
        <dbReference type="ARBA" id="ARBA00023015"/>
    </source>
</evidence>
<sequence>MLKSVELAKILRSNGCKVTPQRLAVYDALAKTKEHPTAEAVYKKIKPIYPTMSFATVYKSVEILNKLKVIQVLNTGEDSFRYDADISEHSHIQCTVCGRVDDIRPLQVAQLQEEVANDTNYEIESKQFYFYGICPHCQKKH</sequence>
<dbReference type="InterPro" id="IPR036388">
    <property type="entry name" value="WH-like_DNA-bd_sf"/>
</dbReference>
<dbReference type="CDD" id="cd07153">
    <property type="entry name" value="Fur_like"/>
    <property type="match status" value="1"/>
</dbReference>
<dbReference type="SUPFAM" id="SSF46785">
    <property type="entry name" value="Winged helix' DNA-binding domain"/>
    <property type="match status" value="1"/>
</dbReference>
<dbReference type="AlphaFoldDB" id="A0A644UIW4"/>
<dbReference type="InterPro" id="IPR043135">
    <property type="entry name" value="Fur_C"/>
</dbReference>
<comment type="similarity">
    <text evidence="1">Belongs to the Fur family.</text>
</comment>
<keyword evidence="2" id="KW-0678">Repressor</keyword>
<keyword evidence="4" id="KW-0805">Transcription regulation</keyword>
<dbReference type="GO" id="GO:0003700">
    <property type="term" value="F:DNA-binding transcription factor activity"/>
    <property type="evidence" value="ECO:0007669"/>
    <property type="project" value="InterPro"/>
</dbReference>
<dbReference type="GO" id="GO:0045892">
    <property type="term" value="P:negative regulation of DNA-templated transcription"/>
    <property type="evidence" value="ECO:0007669"/>
    <property type="project" value="TreeGrafter"/>
</dbReference>
<dbReference type="Gene3D" id="3.30.1490.190">
    <property type="match status" value="1"/>
</dbReference>
<evidence type="ECO:0000256" key="1">
    <source>
        <dbReference type="ARBA" id="ARBA00007957"/>
    </source>
</evidence>
<dbReference type="EMBL" id="VSSQ01000121">
    <property type="protein sequence ID" value="MPL78915.1"/>
    <property type="molecule type" value="Genomic_DNA"/>
</dbReference>
<accession>A0A644UIW4</accession>
<comment type="caution">
    <text evidence="7">The sequence shown here is derived from an EMBL/GenBank/DDBJ whole genome shotgun (WGS) entry which is preliminary data.</text>
</comment>
<evidence type="ECO:0000256" key="6">
    <source>
        <dbReference type="ARBA" id="ARBA00023163"/>
    </source>
</evidence>
<dbReference type="Pfam" id="PF01475">
    <property type="entry name" value="FUR"/>
    <property type="match status" value="1"/>
</dbReference>
<proteinExistence type="inferred from homology"/>
<keyword evidence="6" id="KW-0804">Transcription</keyword>
<organism evidence="7">
    <name type="scientific">bioreactor metagenome</name>
    <dbReference type="NCBI Taxonomy" id="1076179"/>
    <lineage>
        <taxon>unclassified sequences</taxon>
        <taxon>metagenomes</taxon>
        <taxon>ecological metagenomes</taxon>
    </lineage>
</organism>
<dbReference type="PANTHER" id="PTHR33202">
    <property type="entry name" value="ZINC UPTAKE REGULATION PROTEIN"/>
    <property type="match status" value="1"/>
</dbReference>